<dbReference type="SUPFAM" id="SSF50630">
    <property type="entry name" value="Acid proteases"/>
    <property type="match status" value="1"/>
</dbReference>
<dbReference type="EMBL" id="JARQWQ010000003">
    <property type="protein sequence ID" value="KAK2573136.1"/>
    <property type="molecule type" value="Genomic_DNA"/>
</dbReference>
<dbReference type="AlphaFoldDB" id="A0AAD9VG17"/>
<evidence type="ECO:0000256" key="1">
    <source>
        <dbReference type="SAM" id="MobiDB-lite"/>
    </source>
</evidence>
<dbReference type="Proteomes" id="UP001249851">
    <property type="component" value="Unassembled WGS sequence"/>
</dbReference>
<dbReference type="InterPro" id="IPR021109">
    <property type="entry name" value="Peptidase_aspartic_dom_sf"/>
</dbReference>
<dbReference type="PROSITE" id="PS00141">
    <property type="entry name" value="ASP_PROTEASE"/>
    <property type="match status" value="1"/>
</dbReference>
<comment type="caution">
    <text evidence="2">The sequence shown here is derived from an EMBL/GenBank/DDBJ whole genome shotgun (WGS) entry which is preliminary data.</text>
</comment>
<reference evidence="2" key="2">
    <citation type="journal article" date="2023" name="Science">
        <title>Genomic signatures of disease resistance in endangered staghorn corals.</title>
        <authorList>
            <person name="Vollmer S.V."/>
            <person name="Selwyn J.D."/>
            <person name="Despard B.A."/>
            <person name="Roesel C.L."/>
        </authorList>
    </citation>
    <scope>NUCLEOTIDE SEQUENCE</scope>
    <source>
        <strain evidence="2">K2</strain>
    </source>
</reference>
<keyword evidence="3" id="KW-1185">Reference proteome</keyword>
<gene>
    <name evidence="2" type="ORF">P5673_002179</name>
</gene>
<sequence>MEDNTVQITVEGTLIPVIVDSGASVNVLDSATFNRLSESGVVLRDSRVKIYAYDSKTPLPVKGIFNANVSTSQLQTQADFVVVESLHEGSLLGKKNGNNNTTSRWSSSTAPSQSYLPGLNDGHLDCSRTHLKLYTWRERETQPMSSQDCLWKTSPSALETQPFRERNIAEEYINYVTVNAVPKVPTLKQIAYATETDPLLQHVQRCLGGSEWPDTPELNPLQARQG</sequence>
<dbReference type="GO" id="GO:0004190">
    <property type="term" value="F:aspartic-type endopeptidase activity"/>
    <property type="evidence" value="ECO:0007669"/>
    <property type="project" value="InterPro"/>
</dbReference>
<dbReference type="CDD" id="cd00303">
    <property type="entry name" value="retropepsin_like"/>
    <property type="match status" value="1"/>
</dbReference>
<organism evidence="2 3">
    <name type="scientific">Acropora cervicornis</name>
    <name type="common">Staghorn coral</name>
    <dbReference type="NCBI Taxonomy" id="6130"/>
    <lineage>
        <taxon>Eukaryota</taxon>
        <taxon>Metazoa</taxon>
        <taxon>Cnidaria</taxon>
        <taxon>Anthozoa</taxon>
        <taxon>Hexacorallia</taxon>
        <taxon>Scleractinia</taxon>
        <taxon>Astrocoeniina</taxon>
        <taxon>Acroporidae</taxon>
        <taxon>Acropora</taxon>
    </lineage>
</organism>
<feature type="compositionally biased region" description="Low complexity" evidence="1">
    <location>
        <begin position="92"/>
        <end position="109"/>
    </location>
</feature>
<dbReference type="InterPro" id="IPR001969">
    <property type="entry name" value="Aspartic_peptidase_AS"/>
</dbReference>
<name>A0AAD9VG17_ACRCE</name>
<accession>A0AAD9VG17</accession>
<feature type="region of interest" description="Disordered" evidence="1">
    <location>
        <begin position="92"/>
        <end position="113"/>
    </location>
</feature>
<protein>
    <submittedName>
        <fullName evidence="2">Uncharacterized protein</fullName>
    </submittedName>
</protein>
<evidence type="ECO:0000313" key="2">
    <source>
        <dbReference type="EMBL" id="KAK2573136.1"/>
    </source>
</evidence>
<evidence type="ECO:0000313" key="3">
    <source>
        <dbReference type="Proteomes" id="UP001249851"/>
    </source>
</evidence>
<dbReference type="Gene3D" id="2.40.70.10">
    <property type="entry name" value="Acid Proteases"/>
    <property type="match status" value="1"/>
</dbReference>
<proteinExistence type="predicted"/>
<reference evidence="2" key="1">
    <citation type="journal article" date="2023" name="G3 (Bethesda)">
        <title>Whole genome assembly and annotation of the endangered Caribbean coral Acropora cervicornis.</title>
        <authorList>
            <person name="Selwyn J.D."/>
            <person name="Vollmer S.V."/>
        </authorList>
    </citation>
    <scope>NUCLEOTIDE SEQUENCE</scope>
    <source>
        <strain evidence="2">K2</strain>
    </source>
</reference>
<dbReference type="GO" id="GO:0006508">
    <property type="term" value="P:proteolysis"/>
    <property type="evidence" value="ECO:0007669"/>
    <property type="project" value="InterPro"/>
</dbReference>